<comment type="caution">
    <text evidence="1">The sequence shown here is derived from an EMBL/GenBank/DDBJ whole genome shotgun (WGS) entry which is preliminary data.</text>
</comment>
<evidence type="ECO:0000313" key="2">
    <source>
        <dbReference type="Proteomes" id="UP001056120"/>
    </source>
</evidence>
<sequence>MKRWESIIIILMLPAIICTRPGEVFLVLQRVEFRHVWISDALNSTFDYCYRSYLAKSAGVQTVVLVPTDIGVVEVGSIQSVSENRKLLEMIRSSFSVNQFEFEPTAVPGKLAVRKPEDPRLPFSNWSQFNAVQKQFDFTGITSRPLSMESKISDESLLKRKTIPDIIDEK</sequence>
<accession>A0ACB9GPT7</accession>
<proteinExistence type="predicted"/>
<reference evidence="2" key="1">
    <citation type="journal article" date="2022" name="Mol. Ecol. Resour.">
        <title>The genomes of chicory, endive, great burdock and yacon provide insights into Asteraceae palaeo-polyploidization history and plant inulin production.</title>
        <authorList>
            <person name="Fan W."/>
            <person name="Wang S."/>
            <person name="Wang H."/>
            <person name="Wang A."/>
            <person name="Jiang F."/>
            <person name="Liu H."/>
            <person name="Zhao H."/>
            <person name="Xu D."/>
            <person name="Zhang Y."/>
        </authorList>
    </citation>
    <scope>NUCLEOTIDE SEQUENCE [LARGE SCALE GENOMIC DNA]</scope>
    <source>
        <strain evidence="2">cv. Yunnan</strain>
    </source>
</reference>
<gene>
    <name evidence="1" type="ORF">L1987_44582</name>
</gene>
<organism evidence="1 2">
    <name type="scientific">Smallanthus sonchifolius</name>
    <dbReference type="NCBI Taxonomy" id="185202"/>
    <lineage>
        <taxon>Eukaryota</taxon>
        <taxon>Viridiplantae</taxon>
        <taxon>Streptophyta</taxon>
        <taxon>Embryophyta</taxon>
        <taxon>Tracheophyta</taxon>
        <taxon>Spermatophyta</taxon>
        <taxon>Magnoliopsida</taxon>
        <taxon>eudicotyledons</taxon>
        <taxon>Gunneridae</taxon>
        <taxon>Pentapetalae</taxon>
        <taxon>asterids</taxon>
        <taxon>campanulids</taxon>
        <taxon>Asterales</taxon>
        <taxon>Asteraceae</taxon>
        <taxon>Asteroideae</taxon>
        <taxon>Heliantheae alliance</taxon>
        <taxon>Millerieae</taxon>
        <taxon>Smallanthus</taxon>
    </lineage>
</organism>
<evidence type="ECO:0000313" key="1">
    <source>
        <dbReference type="EMBL" id="KAI3785464.1"/>
    </source>
</evidence>
<dbReference type="EMBL" id="CM042031">
    <property type="protein sequence ID" value="KAI3785464.1"/>
    <property type="molecule type" value="Genomic_DNA"/>
</dbReference>
<name>A0ACB9GPT7_9ASTR</name>
<protein>
    <submittedName>
        <fullName evidence="1">Uncharacterized protein</fullName>
    </submittedName>
</protein>
<dbReference type="Proteomes" id="UP001056120">
    <property type="component" value="Linkage Group LG14"/>
</dbReference>
<reference evidence="1 2" key="2">
    <citation type="journal article" date="2022" name="Mol. Ecol. Resour.">
        <title>The genomes of chicory, endive, great burdock and yacon provide insights into Asteraceae paleo-polyploidization history and plant inulin production.</title>
        <authorList>
            <person name="Fan W."/>
            <person name="Wang S."/>
            <person name="Wang H."/>
            <person name="Wang A."/>
            <person name="Jiang F."/>
            <person name="Liu H."/>
            <person name="Zhao H."/>
            <person name="Xu D."/>
            <person name="Zhang Y."/>
        </authorList>
    </citation>
    <scope>NUCLEOTIDE SEQUENCE [LARGE SCALE GENOMIC DNA]</scope>
    <source>
        <strain evidence="2">cv. Yunnan</strain>
        <tissue evidence="1">Leaves</tissue>
    </source>
</reference>
<keyword evidence="2" id="KW-1185">Reference proteome</keyword>